<reference evidence="9 10" key="1">
    <citation type="submission" date="2019-01" db="EMBL/GenBank/DDBJ databases">
        <title>Insights into ecological role of a new deltaproteobacterial order Candidatus Sinidesulfobacterales (Sva0485) by metagenomics and metatranscriptomics.</title>
        <authorList>
            <person name="Tan S."/>
            <person name="Liu J."/>
            <person name="Fang Y."/>
            <person name="Hedlund B.P."/>
            <person name="Lian Z.H."/>
            <person name="Huang L.Y."/>
            <person name="Li J.T."/>
            <person name="Huang L.N."/>
            <person name="Li W.J."/>
            <person name="Jiang H.C."/>
            <person name="Dong H.L."/>
            <person name="Shu W.S."/>
        </authorList>
    </citation>
    <scope>NUCLEOTIDE SEQUENCE [LARGE SCALE GENOMIC DNA]</scope>
    <source>
        <strain evidence="9">AP3</strain>
    </source>
</reference>
<dbReference type="Pfam" id="PF06470">
    <property type="entry name" value="SMC_hinge"/>
    <property type="match status" value="1"/>
</dbReference>
<evidence type="ECO:0000256" key="5">
    <source>
        <dbReference type="ARBA" id="ARBA00023125"/>
    </source>
</evidence>
<dbReference type="EMBL" id="SGBD01000001">
    <property type="protein sequence ID" value="RZD15123.1"/>
    <property type="molecule type" value="Genomic_DNA"/>
</dbReference>
<dbReference type="Gene3D" id="1.10.287.1490">
    <property type="match status" value="1"/>
</dbReference>
<keyword evidence="2" id="KW-0547">Nucleotide-binding</keyword>
<dbReference type="Pfam" id="PF02463">
    <property type="entry name" value="SMC_N"/>
    <property type="match status" value="1"/>
</dbReference>
<sequence>MKIMHLKFVELFGFKTFPDKIRIPFDTGINIIVGPNGCGKTNIVDAIRFILGEQTLKDLRLRNMNDIIFHGSNLRGQSSVALCRGVFVNDSPIDFKYKDFSEIMVERRHFKNKETEYRINGFLVSYREYLGFFNESGLSKYYSIVDSSKINALLNYKPNDLRLFFEEASGITKYKTQKKSASKKLEAAQLNLLRINDLYGEVERQLTLLKGQSEVLEKYKELEKEKRLCDYVLYDRLKRKINSDIDKHNENLDNYSSLFTSLTAKTASIESDLTELKTLFDNLNDRYKRITDEKNKILIDMTKLNSDIDYGTLTIKKLESEIEKKNREINEQNDIKNRNAGKLGDYKNKELSDESAIKVLYEKLNDLNTIVAGKKESVLKIKGEAEIINDDILDITEKSQNVNNKLIFTVKNIKNIDARIYNTKDVIAKISHEIKTLEDSLAVKNDFILETVKDIKNLKGMLVLENEKLLKSSNELEALKLVKDSLEKGLIEIDVTISKLSDFIINREGFPEGTKRLLNSHRDYEAYPLSDLIEAETGFENIIWAGFEDLLEAVVVNGIEDAQKALDCLNNDKAGQAKIFIPGTRNNRFLRKDLPELAGRQDLLKQKGIVPLRDKIILNQKICNGGALDLDDIGMNFYYSENAQDILDYIKQTGFFPEVNIITNDGVIFLSNGFIIAGKNKNAESQNLFINKKKLSEYKNIKADREKELNRANLLFEETRLKIKEIEAVIDKLNKDIRLKEMDELTAKNDIKHMDSQIIKSFERLNILKRELENLESEKAKALSEAEILKEERLLLEDELKIKSQEKLILETKLKSFEDEFENAKEDELKLKIEINSAEQNLNFLKKGIKDLESLLMGYSKRLDNLNLQIDNIKQEIKQAAGDISDKQKNACGLNDALTSKESEIKTLEVDMESTRDSINNIEKDLENAKREKSNIEKKRDTALTYINMYKEKLAELNSGEFSENEPISRISGHGPDAKSLNFSDAGGDYDKLSEESIKKNIEELKIAMSNLGDINMNATNEYGEALNRLDFLLAQKTDLEGSIKSLENIIKKLDMVSKEKFSSSLKQIRLKFNELFVFLFGGGHADILNVSLEEGNETDENDIQGMEINAQIPGKKFSGINILSQGERVLVAISLLFSIFLVKKTPFCVIDEVDAPLDYANNARYNRLISEISNHSQVILVTHNKKTMEIGKNIFGVTSKQPGISKIVSVSMN</sequence>
<evidence type="ECO:0000313" key="9">
    <source>
        <dbReference type="EMBL" id="RZD15123.1"/>
    </source>
</evidence>
<dbReference type="GO" id="GO:0005694">
    <property type="term" value="C:chromosome"/>
    <property type="evidence" value="ECO:0007669"/>
    <property type="project" value="InterPro"/>
</dbReference>
<evidence type="ECO:0000259" key="8">
    <source>
        <dbReference type="Pfam" id="PF06470"/>
    </source>
</evidence>
<dbReference type="NCBIfam" id="TIGR02168">
    <property type="entry name" value="SMC_prok_B"/>
    <property type="match status" value="1"/>
</dbReference>
<feature type="coiled-coil region" evidence="6">
    <location>
        <begin position="238"/>
        <end position="335"/>
    </location>
</feature>
<organism evidence="9 10">
    <name type="scientific">Candidatus Acidulodesulfobacterium ferriphilum</name>
    <dbReference type="NCBI Taxonomy" id="2597223"/>
    <lineage>
        <taxon>Bacteria</taxon>
        <taxon>Deltaproteobacteria</taxon>
        <taxon>Candidatus Acidulodesulfobacterales</taxon>
        <taxon>Candidatus Acidulodesulfobacterium</taxon>
    </lineage>
</organism>
<dbReference type="InterPro" id="IPR010935">
    <property type="entry name" value="SMC_hinge"/>
</dbReference>
<dbReference type="GO" id="GO:0016887">
    <property type="term" value="F:ATP hydrolysis activity"/>
    <property type="evidence" value="ECO:0007669"/>
    <property type="project" value="InterPro"/>
</dbReference>
<dbReference type="AlphaFoldDB" id="A0A519BCX0"/>
<evidence type="ECO:0000256" key="3">
    <source>
        <dbReference type="ARBA" id="ARBA00022840"/>
    </source>
</evidence>
<evidence type="ECO:0000259" key="7">
    <source>
        <dbReference type="Pfam" id="PF02463"/>
    </source>
</evidence>
<dbReference type="Proteomes" id="UP000320813">
    <property type="component" value="Unassembled WGS sequence"/>
</dbReference>
<dbReference type="InterPro" id="IPR024704">
    <property type="entry name" value="SMC"/>
</dbReference>
<gene>
    <name evidence="9" type="primary">smc</name>
    <name evidence="9" type="ORF">EVJ47_02300</name>
</gene>
<dbReference type="Gene3D" id="3.40.50.300">
    <property type="entry name" value="P-loop containing nucleotide triphosphate hydrolases"/>
    <property type="match status" value="2"/>
</dbReference>
<keyword evidence="3" id="KW-0067">ATP-binding</keyword>
<evidence type="ECO:0000256" key="2">
    <source>
        <dbReference type="ARBA" id="ARBA00022741"/>
    </source>
</evidence>
<dbReference type="InterPro" id="IPR036277">
    <property type="entry name" value="SMC_hinge_sf"/>
</dbReference>
<feature type="domain" description="RecF/RecN/SMC N-terminal" evidence="7">
    <location>
        <begin position="6"/>
        <end position="1206"/>
    </location>
</feature>
<dbReference type="GO" id="GO:0005524">
    <property type="term" value="F:ATP binding"/>
    <property type="evidence" value="ECO:0007669"/>
    <property type="project" value="UniProtKB-KW"/>
</dbReference>
<feature type="domain" description="SMC hinge" evidence="8">
    <location>
        <begin position="528"/>
        <end position="617"/>
    </location>
</feature>
<accession>A0A519BCX0</accession>
<evidence type="ECO:0000256" key="6">
    <source>
        <dbReference type="SAM" id="Coils"/>
    </source>
</evidence>
<comment type="caution">
    <text evidence="9">The sequence shown here is derived from an EMBL/GenBank/DDBJ whole genome shotgun (WGS) entry which is preliminary data.</text>
</comment>
<proteinExistence type="predicted"/>
<protein>
    <submittedName>
        <fullName evidence="9">Chromosome segregation protein SMC</fullName>
    </submittedName>
</protein>
<keyword evidence="4 6" id="KW-0175">Coiled coil</keyword>
<feature type="coiled-coil region" evidence="6">
    <location>
        <begin position="716"/>
        <end position="939"/>
    </location>
</feature>
<dbReference type="InterPro" id="IPR011890">
    <property type="entry name" value="SMC_prok"/>
</dbReference>
<dbReference type="Gene3D" id="1.20.1060.20">
    <property type="match status" value="1"/>
</dbReference>
<evidence type="ECO:0000256" key="1">
    <source>
        <dbReference type="ARBA" id="ARBA00022490"/>
    </source>
</evidence>
<dbReference type="InterPro" id="IPR027417">
    <property type="entry name" value="P-loop_NTPase"/>
</dbReference>
<dbReference type="InterPro" id="IPR003395">
    <property type="entry name" value="RecF/RecN/SMC_N"/>
</dbReference>
<dbReference type="PIRSF" id="PIRSF005719">
    <property type="entry name" value="SMC"/>
    <property type="match status" value="1"/>
</dbReference>
<evidence type="ECO:0000256" key="4">
    <source>
        <dbReference type="ARBA" id="ARBA00023054"/>
    </source>
</evidence>
<dbReference type="SUPFAM" id="SSF75553">
    <property type="entry name" value="Smc hinge domain"/>
    <property type="match status" value="1"/>
</dbReference>
<dbReference type="PANTHER" id="PTHR43977">
    <property type="entry name" value="STRUCTURAL MAINTENANCE OF CHROMOSOMES PROTEIN 3"/>
    <property type="match status" value="1"/>
</dbReference>
<name>A0A519BCX0_9DELT</name>
<keyword evidence="1" id="KW-0963">Cytoplasm</keyword>
<dbReference type="GO" id="GO:0030261">
    <property type="term" value="P:chromosome condensation"/>
    <property type="evidence" value="ECO:0007669"/>
    <property type="project" value="InterPro"/>
</dbReference>
<keyword evidence="5" id="KW-0238">DNA-binding</keyword>
<dbReference type="GO" id="GO:0007062">
    <property type="term" value="P:sister chromatid cohesion"/>
    <property type="evidence" value="ECO:0007669"/>
    <property type="project" value="InterPro"/>
</dbReference>
<evidence type="ECO:0000313" key="10">
    <source>
        <dbReference type="Proteomes" id="UP000320813"/>
    </source>
</evidence>
<dbReference type="Gene3D" id="3.30.70.1620">
    <property type="match status" value="1"/>
</dbReference>
<dbReference type="SUPFAM" id="SSF52540">
    <property type="entry name" value="P-loop containing nucleoside triphosphate hydrolases"/>
    <property type="match status" value="1"/>
</dbReference>
<dbReference type="GO" id="GO:0003677">
    <property type="term" value="F:DNA binding"/>
    <property type="evidence" value="ECO:0007669"/>
    <property type="project" value="UniProtKB-KW"/>
</dbReference>